<dbReference type="EMBL" id="JABFDY010000025">
    <property type="protein sequence ID" value="KAF7688542.1"/>
    <property type="molecule type" value="Genomic_DNA"/>
</dbReference>
<evidence type="ECO:0000313" key="2">
    <source>
        <dbReference type="EMBL" id="KAF7688542.1"/>
    </source>
</evidence>
<feature type="compositionally biased region" description="Low complexity" evidence="1">
    <location>
        <begin position="387"/>
        <end position="409"/>
    </location>
</feature>
<protein>
    <submittedName>
        <fullName evidence="2">Uncharacterized protein</fullName>
    </submittedName>
</protein>
<feature type="region of interest" description="Disordered" evidence="1">
    <location>
        <begin position="634"/>
        <end position="805"/>
    </location>
</feature>
<keyword evidence="3" id="KW-1185">Reference proteome</keyword>
<feature type="region of interest" description="Disordered" evidence="1">
    <location>
        <begin position="313"/>
        <end position="515"/>
    </location>
</feature>
<proteinExistence type="predicted"/>
<gene>
    <name evidence="2" type="ORF">HF521_013349</name>
</gene>
<evidence type="ECO:0000313" key="3">
    <source>
        <dbReference type="Proteomes" id="UP000606274"/>
    </source>
</evidence>
<comment type="caution">
    <text evidence="2">The sequence shown here is derived from an EMBL/GenBank/DDBJ whole genome shotgun (WGS) entry which is preliminary data.</text>
</comment>
<feature type="compositionally biased region" description="Low complexity" evidence="1">
    <location>
        <begin position="455"/>
        <end position="471"/>
    </location>
</feature>
<feature type="compositionally biased region" description="Polar residues" evidence="1">
    <location>
        <begin position="126"/>
        <end position="170"/>
    </location>
</feature>
<feature type="compositionally biased region" description="Polar residues" evidence="1">
    <location>
        <begin position="472"/>
        <end position="486"/>
    </location>
</feature>
<reference evidence="2" key="1">
    <citation type="submission" date="2020-08" db="EMBL/GenBank/DDBJ databases">
        <title>Chromosome-level assembly of Southern catfish (Silurus meridionalis) provides insights into visual adaptation to the nocturnal and benthic lifestyles.</title>
        <authorList>
            <person name="Zhang Y."/>
            <person name="Wang D."/>
            <person name="Peng Z."/>
        </authorList>
    </citation>
    <scope>NUCLEOTIDE SEQUENCE</scope>
    <source>
        <strain evidence="2">SWU-2019-XX</strain>
        <tissue evidence="2">Muscle</tissue>
    </source>
</reference>
<accession>A0A8T0A974</accession>
<organism evidence="2 3">
    <name type="scientific">Silurus meridionalis</name>
    <name type="common">Southern catfish</name>
    <name type="synonym">Silurus soldatovi meridionalis</name>
    <dbReference type="NCBI Taxonomy" id="175797"/>
    <lineage>
        <taxon>Eukaryota</taxon>
        <taxon>Metazoa</taxon>
        <taxon>Chordata</taxon>
        <taxon>Craniata</taxon>
        <taxon>Vertebrata</taxon>
        <taxon>Euteleostomi</taxon>
        <taxon>Actinopterygii</taxon>
        <taxon>Neopterygii</taxon>
        <taxon>Teleostei</taxon>
        <taxon>Ostariophysi</taxon>
        <taxon>Siluriformes</taxon>
        <taxon>Siluridae</taxon>
        <taxon>Silurus</taxon>
    </lineage>
</organism>
<feature type="compositionally biased region" description="Basic and acidic residues" evidence="1">
    <location>
        <begin position="677"/>
        <end position="707"/>
    </location>
</feature>
<name>A0A8T0A974_SILME</name>
<evidence type="ECO:0000256" key="1">
    <source>
        <dbReference type="SAM" id="MobiDB-lite"/>
    </source>
</evidence>
<feature type="compositionally biased region" description="Basic and acidic residues" evidence="1">
    <location>
        <begin position="488"/>
        <end position="510"/>
    </location>
</feature>
<dbReference type="AlphaFoldDB" id="A0A8T0A974"/>
<dbReference type="Proteomes" id="UP000606274">
    <property type="component" value="Unassembled WGS sequence"/>
</dbReference>
<sequence>MEFARKRQSFEEREDCMCRITPGLHESLHFNTTRSKSLQLDSAGISTSGISTDSLSPKLFSPRGESAVEKLQIISSTEGSIRKTSSEYKLEARLVSSLKPLKGTLDIGLLSGPRISKTDSCLSKIANSQTDGGLSPTLQTSSEKQHQMPTNKQIQTATETETLGASSSKNAGKEEPTCSRDSLVCSVSHEGNPDKNMQGEEIRLQAVSSKIEPIDLSAGGKPETKLKAVQEMRPARHCTHFACGKTPSIREVSNEDQDDEMENPEEKSTFQNNTVETKTQLTCDRVIMQNPSISSDVYGVDKHVMASALYLPPKPDRTLSAQKSDLDSTGGIGVSEQKKPESIAQNVPKISEKIHEQTSINSTPVLNVKEQMHSEGLDKANVSVPHSSALTSVSTTSSSSSAASPAPDIKLPPDPPPQTRQDRKNDASPKCALSKTSFAVVLQSPQLVPKSPLTSVKVKSESSASKHSQQETLKSVKNSGSGNSLKISDARSKDDDHVKTQNGGVEDRKRCSSQCQEPCAVKIQIKDEDHKTCIVPEGWSKESKMTSTKDKTAQIIAVSKEDAKCAMPSETCSTAEVNYRGQMLPNKSNQDSVAKAAQVQSANMLKEKIKVKNITDAVSQKITKPVPDVCKKEVVTATKKQPPQPSGTSSTAKQGLSSSKNKSKLETPSVSHQSGKATEERGAHDNKAPLRLIKDNADLKPKDERESPLPPSKSQPHRENLPQTGSQIGPVIVPSVKVHTPSGSPTGKGTGAMAETSKPTDSSQKVNRKDSPKSIAPAKEGAVPEKDSPRVKQSKELPRGSNNKK</sequence>
<feature type="region of interest" description="Disordered" evidence="1">
    <location>
        <begin position="126"/>
        <end position="181"/>
    </location>
</feature>
<feature type="compositionally biased region" description="Polar residues" evidence="1">
    <location>
        <begin position="638"/>
        <end position="676"/>
    </location>
</feature>
<feature type="compositionally biased region" description="Basic and acidic residues" evidence="1">
    <location>
        <begin position="782"/>
        <end position="798"/>
    </location>
</feature>